<organism evidence="2 3">
    <name type="scientific">Phialemonium atrogriseum</name>
    <dbReference type="NCBI Taxonomy" id="1093897"/>
    <lineage>
        <taxon>Eukaryota</taxon>
        <taxon>Fungi</taxon>
        <taxon>Dikarya</taxon>
        <taxon>Ascomycota</taxon>
        <taxon>Pezizomycotina</taxon>
        <taxon>Sordariomycetes</taxon>
        <taxon>Sordariomycetidae</taxon>
        <taxon>Cephalothecales</taxon>
        <taxon>Cephalothecaceae</taxon>
        <taxon>Phialemonium</taxon>
    </lineage>
</organism>
<proteinExistence type="predicted"/>
<evidence type="ECO:0000256" key="1">
    <source>
        <dbReference type="SAM" id="SignalP"/>
    </source>
</evidence>
<dbReference type="GeneID" id="85308275"/>
<accession>A0AAJ0BQW5</accession>
<sequence length="97" mass="10477">MKLSLTLIAFWLAMALGQTTTVCTADLASTDDCADVINPIACYNQFGFSGTRTLACIDGKNDAERSRKARRACHCCSCVGTRMCTWVTQNNICNGVS</sequence>
<name>A0AAJ0BQW5_9PEZI</name>
<gene>
    <name evidence="2" type="ORF">QBC33DRAFT_462738</name>
</gene>
<dbReference type="EMBL" id="MU839052">
    <property type="protein sequence ID" value="KAK1761748.1"/>
    <property type="molecule type" value="Genomic_DNA"/>
</dbReference>
<evidence type="ECO:0008006" key="4">
    <source>
        <dbReference type="Google" id="ProtNLM"/>
    </source>
</evidence>
<comment type="caution">
    <text evidence="2">The sequence shown here is derived from an EMBL/GenBank/DDBJ whole genome shotgun (WGS) entry which is preliminary data.</text>
</comment>
<dbReference type="AlphaFoldDB" id="A0AAJ0BQW5"/>
<evidence type="ECO:0000313" key="2">
    <source>
        <dbReference type="EMBL" id="KAK1761748.1"/>
    </source>
</evidence>
<keyword evidence="1" id="KW-0732">Signal</keyword>
<feature type="chain" id="PRO_5042618602" description="SCR protein" evidence="1">
    <location>
        <begin position="18"/>
        <end position="97"/>
    </location>
</feature>
<dbReference type="RefSeq" id="XP_060277961.1">
    <property type="nucleotide sequence ID" value="XM_060425088.1"/>
</dbReference>
<evidence type="ECO:0000313" key="3">
    <source>
        <dbReference type="Proteomes" id="UP001244011"/>
    </source>
</evidence>
<dbReference type="Proteomes" id="UP001244011">
    <property type="component" value="Unassembled WGS sequence"/>
</dbReference>
<feature type="signal peptide" evidence="1">
    <location>
        <begin position="1"/>
        <end position="17"/>
    </location>
</feature>
<reference evidence="2" key="1">
    <citation type="submission" date="2023-06" db="EMBL/GenBank/DDBJ databases">
        <title>Genome-scale phylogeny and comparative genomics of the fungal order Sordariales.</title>
        <authorList>
            <consortium name="Lawrence Berkeley National Laboratory"/>
            <person name="Hensen N."/>
            <person name="Bonometti L."/>
            <person name="Westerberg I."/>
            <person name="Brannstrom I.O."/>
            <person name="Guillou S."/>
            <person name="Cros-Aarteil S."/>
            <person name="Calhoun S."/>
            <person name="Haridas S."/>
            <person name="Kuo A."/>
            <person name="Mondo S."/>
            <person name="Pangilinan J."/>
            <person name="Riley R."/>
            <person name="Labutti K."/>
            <person name="Andreopoulos B."/>
            <person name="Lipzen A."/>
            <person name="Chen C."/>
            <person name="Yanf M."/>
            <person name="Daum C."/>
            <person name="Ng V."/>
            <person name="Clum A."/>
            <person name="Steindorff A."/>
            <person name="Ohm R."/>
            <person name="Martin F."/>
            <person name="Silar P."/>
            <person name="Natvig D."/>
            <person name="Lalanne C."/>
            <person name="Gautier V."/>
            <person name="Ament-Velasquez S.L."/>
            <person name="Kruys A."/>
            <person name="Hutchinson M.I."/>
            <person name="Powell A.J."/>
            <person name="Barry K."/>
            <person name="Miller A.N."/>
            <person name="Grigoriev I.V."/>
            <person name="Debuchy R."/>
            <person name="Gladieux P."/>
            <person name="Thoren M.H."/>
            <person name="Johannesson H."/>
        </authorList>
    </citation>
    <scope>NUCLEOTIDE SEQUENCE</scope>
    <source>
        <strain evidence="2">8032-3</strain>
    </source>
</reference>
<keyword evidence="3" id="KW-1185">Reference proteome</keyword>
<protein>
    <recommendedName>
        <fullName evidence="4">SCR protein</fullName>
    </recommendedName>
</protein>